<dbReference type="Proteomes" id="UP001174677">
    <property type="component" value="Chromosome 14"/>
</dbReference>
<evidence type="ECO:0000313" key="1">
    <source>
        <dbReference type="EMBL" id="KAJ9159328.1"/>
    </source>
</evidence>
<proteinExistence type="predicted"/>
<dbReference type="EMBL" id="JARPOI010000014">
    <property type="protein sequence ID" value="KAJ9159328.1"/>
    <property type="molecule type" value="Genomic_DNA"/>
</dbReference>
<protein>
    <submittedName>
        <fullName evidence="1">Uncharacterized protein</fullName>
    </submittedName>
</protein>
<sequence>MAISIEDYEIYCNVIPLHNIVEPQDASFSRNMFSIKVIATFMPHLDSAMEEADDDESNSLLLYANLECDTSQRTFLVERDRFLHPEISRSTVRQILLDMNVPIQEFLIEQIMYNVRRFGTDHDKYNVSPRKVLHLVVNIEVPAIISEVASDDDPADLSLLVPATKSSIEALEIVKVDRPMNQQSCSCLEEILIGSEAICMPLQEKRRFETKSVKICF</sequence>
<reference evidence="1" key="1">
    <citation type="journal article" date="2023" name="Plant Biotechnol. J.">
        <title>Chromosome-level wild Hevea brasiliensis genome provides new tools for genomic-assisted breeding and valuable loci to elevate rubber yield.</title>
        <authorList>
            <person name="Cheng H."/>
            <person name="Song X."/>
            <person name="Hu Y."/>
            <person name="Wu T."/>
            <person name="Yang Q."/>
            <person name="An Z."/>
            <person name="Feng S."/>
            <person name="Deng Z."/>
            <person name="Wu W."/>
            <person name="Zeng X."/>
            <person name="Tu M."/>
            <person name="Wang X."/>
            <person name="Huang H."/>
        </authorList>
    </citation>
    <scope>NUCLEOTIDE SEQUENCE</scope>
    <source>
        <strain evidence="1">MT/VB/25A 57/8</strain>
    </source>
</reference>
<comment type="caution">
    <text evidence="1">The sequence shown here is derived from an EMBL/GenBank/DDBJ whole genome shotgun (WGS) entry which is preliminary data.</text>
</comment>
<organism evidence="1 2">
    <name type="scientific">Hevea brasiliensis</name>
    <name type="common">Para rubber tree</name>
    <name type="synonym">Siphonia brasiliensis</name>
    <dbReference type="NCBI Taxonomy" id="3981"/>
    <lineage>
        <taxon>Eukaryota</taxon>
        <taxon>Viridiplantae</taxon>
        <taxon>Streptophyta</taxon>
        <taxon>Embryophyta</taxon>
        <taxon>Tracheophyta</taxon>
        <taxon>Spermatophyta</taxon>
        <taxon>Magnoliopsida</taxon>
        <taxon>eudicotyledons</taxon>
        <taxon>Gunneridae</taxon>
        <taxon>Pentapetalae</taxon>
        <taxon>rosids</taxon>
        <taxon>fabids</taxon>
        <taxon>Malpighiales</taxon>
        <taxon>Euphorbiaceae</taxon>
        <taxon>Crotonoideae</taxon>
        <taxon>Micrandreae</taxon>
        <taxon>Hevea</taxon>
    </lineage>
</organism>
<name>A0ABQ9L5I0_HEVBR</name>
<gene>
    <name evidence="1" type="ORF">P3X46_024839</name>
</gene>
<keyword evidence="2" id="KW-1185">Reference proteome</keyword>
<accession>A0ABQ9L5I0</accession>
<evidence type="ECO:0000313" key="2">
    <source>
        <dbReference type="Proteomes" id="UP001174677"/>
    </source>
</evidence>